<gene>
    <name evidence="4" type="ORF">CKAN_00704100</name>
</gene>
<evidence type="ECO:0000313" key="4">
    <source>
        <dbReference type="EMBL" id="RWR78504.1"/>
    </source>
</evidence>
<dbReference type="GO" id="GO:0016094">
    <property type="term" value="P:polyprenol biosynthetic process"/>
    <property type="evidence" value="ECO:0007669"/>
    <property type="project" value="TreeGrafter"/>
</dbReference>
<dbReference type="Pfam" id="PF01255">
    <property type="entry name" value="Prenyltransf"/>
    <property type="match status" value="1"/>
</dbReference>
<sequence length="344" mass="39718">MQKKSWNWNRFLACSEENMRNLQLQKLLERNSMSRSIEIERERETDGTKGCCKMEKGSSGYISEFLGSIPTFLRRCLFQVLSFGPIPHHIAFILDGNRRYARIHHLEAGMGHRYGFLALLSILKYCYELGVKYVTIYAFSIDNFKRKPDELQYLMDLILEKLEVVLSEENMVKQYGVKIDFLGNLKLFPEPIRKAAEKVMAATAQNNGTVLLVCVAYTSTDDIVHAIQGLYKEKQARIQQTAEGKQMGDDDEPVECSGGSNLEEFSVSSADLERHMYFAGYPDPDILIRSGGETRLSNFILWQSTFCLLNNPKALWPDISLWHLVWAILQYQRVRPFFEKKKRL</sequence>
<dbReference type="Proteomes" id="UP000283530">
    <property type="component" value="Unassembled WGS sequence"/>
</dbReference>
<evidence type="ECO:0000313" key="5">
    <source>
        <dbReference type="Proteomes" id="UP000283530"/>
    </source>
</evidence>
<dbReference type="STRING" id="337451.A0A3S3NZW3"/>
<dbReference type="SMR" id="A0A3S3NZW3"/>
<name>A0A3S3NZW3_9MAGN</name>
<dbReference type="GO" id="GO:0045547">
    <property type="term" value="F:ditrans,polycis-polyprenyl diphosphate synthase [(2E,6E)-farnesyl diphosphate specific] activity"/>
    <property type="evidence" value="ECO:0007669"/>
    <property type="project" value="TreeGrafter"/>
</dbReference>
<evidence type="ECO:0000256" key="3">
    <source>
        <dbReference type="RuleBase" id="RU363018"/>
    </source>
</evidence>
<dbReference type="EC" id="2.5.1.-" evidence="3"/>
<dbReference type="InterPro" id="IPR036424">
    <property type="entry name" value="UPP_synth-like_sf"/>
</dbReference>
<keyword evidence="5" id="KW-1185">Reference proteome</keyword>
<evidence type="ECO:0000256" key="2">
    <source>
        <dbReference type="ARBA" id="ARBA00022679"/>
    </source>
</evidence>
<dbReference type="PANTHER" id="PTHR10291">
    <property type="entry name" value="DEHYDRODOLICHYL DIPHOSPHATE SYNTHASE FAMILY MEMBER"/>
    <property type="match status" value="1"/>
</dbReference>
<dbReference type="AlphaFoldDB" id="A0A3S3NZW3"/>
<dbReference type="SUPFAM" id="SSF64005">
    <property type="entry name" value="Undecaprenyl diphosphate synthase"/>
    <property type="match status" value="1"/>
</dbReference>
<evidence type="ECO:0000256" key="1">
    <source>
        <dbReference type="ARBA" id="ARBA00005432"/>
    </source>
</evidence>
<dbReference type="PANTHER" id="PTHR10291:SF43">
    <property type="entry name" value="DEHYDRODOLICHYL DIPHOSPHATE SYNTHASE COMPLEX SUBUNIT DHDDS"/>
    <property type="match status" value="1"/>
</dbReference>
<keyword evidence="2 3" id="KW-0808">Transferase</keyword>
<protein>
    <recommendedName>
        <fullName evidence="3">Alkyl transferase</fullName>
        <ecNumber evidence="3">2.5.1.-</ecNumber>
    </recommendedName>
</protein>
<dbReference type="NCBIfam" id="TIGR00055">
    <property type="entry name" value="uppS"/>
    <property type="match status" value="1"/>
</dbReference>
<proteinExistence type="inferred from homology"/>
<dbReference type="GO" id="GO:0005783">
    <property type="term" value="C:endoplasmic reticulum"/>
    <property type="evidence" value="ECO:0007669"/>
    <property type="project" value="TreeGrafter"/>
</dbReference>
<dbReference type="OrthoDB" id="4173905at2759"/>
<dbReference type="InterPro" id="IPR001441">
    <property type="entry name" value="UPP_synth-like"/>
</dbReference>
<dbReference type="HAMAP" id="MF_01139">
    <property type="entry name" value="ISPT"/>
    <property type="match status" value="1"/>
</dbReference>
<dbReference type="EMBL" id="QPKB01000003">
    <property type="protein sequence ID" value="RWR78504.1"/>
    <property type="molecule type" value="Genomic_DNA"/>
</dbReference>
<reference evidence="4 5" key="1">
    <citation type="journal article" date="2019" name="Nat. Plants">
        <title>Stout camphor tree genome fills gaps in understanding of flowering plant genome evolution.</title>
        <authorList>
            <person name="Chaw S.M."/>
            <person name="Liu Y.C."/>
            <person name="Wu Y.W."/>
            <person name="Wang H.Y."/>
            <person name="Lin C.I."/>
            <person name="Wu C.S."/>
            <person name="Ke H.M."/>
            <person name="Chang L.Y."/>
            <person name="Hsu C.Y."/>
            <person name="Yang H.T."/>
            <person name="Sudianto E."/>
            <person name="Hsu M.H."/>
            <person name="Wu K.P."/>
            <person name="Wang L.N."/>
            <person name="Leebens-Mack J.H."/>
            <person name="Tsai I.J."/>
        </authorList>
    </citation>
    <scope>NUCLEOTIDE SEQUENCE [LARGE SCALE GENOMIC DNA]</scope>
    <source>
        <strain evidence="5">cv. Chaw 1501</strain>
        <tissue evidence="4">Young leaves</tissue>
    </source>
</reference>
<organism evidence="4 5">
    <name type="scientific">Cinnamomum micranthum f. kanehirae</name>
    <dbReference type="NCBI Taxonomy" id="337451"/>
    <lineage>
        <taxon>Eukaryota</taxon>
        <taxon>Viridiplantae</taxon>
        <taxon>Streptophyta</taxon>
        <taxon>Embryophyta</taxon>
        <taxon>Tracheophyta</taxon>
        <taxon>Spermatophyta</taxon>
        <taxon>Magnoliopsida</taxon>
        <taxon>Magnoliidae</taxon>
        <taxon>Laurales</taxon>
        <taxon>Lauraceae</taxon>
        <taxon>Cinnamomum</taxon>
    </lineage>
</organism>
<dbReference type="Gene3D" id="3.40.1180.10">
    <property type="entry name" value="Decaprenyl diphosphate synthase-like"/>
    <property type="match status" value="1"/>
</dbReference>
<comment type="caution">
    <text evidence="4">The sequence shown here is derived from an EMBL/GenBank/DDBJ whole genome shotgun (WGS) entry which is preliminary data.</text>
</comment>
<dbReference type="CDD" id="cd00475">
    <property type="entry name" value="Cis_IPPS"/>
    <property type="match status" value="1"/>
</dbReference>
<accession>A0A3S3NZW3</accession>
<comment type="similarity">
    <text evidence="1 3">Belongs to the UPP synthase family.</text>
</comment>